<dbReference type="HOGENOM" id="CLU_1724324_0_0_1"/>
<protein>
    <submittedName>
        <fullName evidence="2 3">Uncharacterized protein</fullName>
    </submittedName>
</protein>
<accession>B7P1D4</accession>
<dbReference type="Proteomes" id="UP000001555">
    <property type="component" value="Unassembled WGS sequence"/>
</dbReference>
<name>B7P1D4_IXOSC</name>
<dbReference type="EMBL" id="ABJB010245783">
    <property type="status" value="NOT_ANNOTATED_CDS"/>
    <property type="molecule type" value="Genomic_DNA"/>
</dbReference>
<evidence type="ECO:0000313" key="3">
    <source>
        <dbReference type="EnsemblMetazoa" id="ISCW015912-PA"/>
    </source>
</evidence>
<proteinExistence type="predicted"/>
<dbReference type="PaxDb" id="6945-B7P1D4"/>
<dbReference type="EnsemblMetazoa" id="ISCW015912-RA">
    <property type="protein sequence ID" value="ISCW015912-PA"/>
    <property type="gene ID" value="ISCW015912"/>
</dbReference>
<dbReference type="InParanoid" id="B7P1D4"/>
<reference evidence="2 4" key="1">
    <citation type="submission" date="2008-03" db="EMBL/GenBank/DDBJ databases">
        <title>Annotation of Ixodes scapularis.</title>
        <authorList>
            <consortium name="Ixodes scapularis Genome Project Consortium"/>
            <person name="Caler E."/>
            <person name="Hannick L.I."/>
            <person name="Bidwell S."/>
            <person name="Joardar V."/>
            <person name="Thiagarajan M."/>
            <person name="Amedeo P."/>
            <person name="Galinsky K.J."/>
            <person name="Schobel S."/>
            <person name="Inman J."/>
            <person name="Hostetler J."/>
            <person name="Miller J."/>
            <person name="Hammond M."/>
            <person name="Megy K."/>
            <person name="Lawson D."/>
            <person name="Kodira C."/>
            <person name="Sutton G."/>
            <person name="Meyer J."/>
            <person name="Hill C.A."/>
            <person name="Birren B."/>
            <person name="Nene V."/>
            <person name="Collins F."/>
            <person name="Alarcon-Chaidez F."/>
            <person name="Wikel S."/>
            <person name="Strausberg R."/>
        </authorList>
    </citation>
    <scope>NUCLEOTIDE SEQUENCE [LARGE SCALE GENOMIC DNA]</scope>
    <source>
        <strain evidence="4">Wikel</strain>
        <strain evidence="2">Wikel colony</strain>
    </source>
</reference>
<feature type="region of interest" description="Disordered" evidence="1">
    <location>
        <begin position="16"/>
        <end position="38"/>
    </location>
</feature>
<dbReference type="VEuPathDB" id="VectorBase:ISCW015912"/>
<dbReference type="AlphaFoldDB" id="B7P1D4"/>
<sequence length="152" mass="15343">MGLLAAAVDHMERARPAVPRVRAATGGPGTSRQSSAAPWPTAALRLDALRPPAVEFPHFSQLGRPTGACPFGRLSPALLITCGVVGRGPALPAKVLAHGPPGVSRDNLAVFVVASSGLVRVVGPRAADARHSTTCADPAPAALNSSPQPPCG</sequence>
<dbReference type="EMBL" id="DS616194">
    <property type="protein sequence ID" value="EEC00406.1"/>
    <property type="molecule type" value="Genomic_DNA"/>
</dbReference>
<organism>
    <name type="scientific">Ixodes scapularis</name>
    <name type="common">Black-legged tick</name>
    <name type="synonym">Deer tick</name>
    <dbReference type="NCBI Taxonomy" id="6945"/>
    <lineage>
        <taxon>Eukaryota</taxon>
        <taxon>Metazoa</taxon>
        <taxon>Ecdysozoa</taxon>
        <taxon>Arthropoda</taxon>
        <taxon>Chelicerata</taxon>
        <taxon>Arachnida</taxon>
        <taxon>Acari</taxon>
        <taxon>Parasitiformes</taxon>
        <taxon>Ixodida</taxon>
        <taxon>Ixodoidea</taxon>
        <taxon>Ixodidae</taxon>
        <taxon>Ixodinae</taxon>
        <taxon>Ixodes</taxon>
    </lineage>
</organism>
<keyword evidence="4" id="KW-1185">Reference proteome</keyword>
<gene>
    <name evidence="2" type="ORF">IscW_ISCW015912</name>
</gene>
<reference evidence="3" key="2">
    <citation type="submission" date="2020-05" db="UniProtKB">
        <authorList>
            <consortium name="EnsemblMetazoa"/>
        </authorList>
    </citation>
    <scope>IDENTIFICATION</scope>
    <source>
        <strain evidence="3">wikel</strain>
    </source>
</reference>
<evidence type="ECO:0000256" key="1">
    <source>
        <dbReference type="SAM" id="MobiDB-lite"/>
    </source>
</evidence>
<dbReference type="VEuPathDB" id="VectorBase:ISCI015912"/>
<evidence type="ECO:0000313" key="2">
    <source>
        <dbReference type="EMBL" id="EEC00406.1"/>
    </source>
</evidence>
<evidence type="ECO:0000313" key="4">
    <source>
        <dbReference type="Proteomes" id="UP000001555"/>
    </source>
</evidence>